<sequence>MRHCRVPKATDRENLTIIILTWKFSKEFEYTRSTLARIPLLHSTKEASRVWAI</sequence>
<accession>I3SKE0</accession>
<proteinExistence type="evidence at transcript level"/>
<name>I3SKE0_LOTJA</name>
<evidence type="ECO:0000313" key="1">
    <source>
        <dbReference type="EMBL" id="AFK40732.1"/>
    </source>
</evidence>
<protein>
    <submittedName>
        <fullName evidence="1">Uncharacterized protein</fullName>
    </submittedName>
</protein>
<reference evidence="1" key="1">
    <citation type="submission" date="2012-05" db="EMBL/GenBank/DDBJ databases">
        <authorList>
            <person name="Krishnakumar V."/>
            <person name="Cheung F."/>
            <person name="Xiao Y."/>
            <person name="Chan A."/>
            <person name="Moskal W.A."/>
            <person name="Town C.D."/>
        </authorList>
    </citation>
    <scope>NUCLEOTIDE SEQUENCE</scope>
</reference>
<dbReference type="AlphaFoldDB" id="I3SKE0"/>
<organism evidence="1">
    <name type="scientific">Lotus japonicus</name>
    <name type="common">Lotus corniculatus var. japonicus</name>
    <dbReference type="NCBI Taxonomy" id="34305"/>
    <lineage>
        <taxon>Eukaryota</taxon>
        <taxon>Viridiplantae</taxon>
        <taxon>Streptophyta</taxon>
        <taxon>Embryophyta</taxon>
        <taxon>Tracheophyta</taxon>
        <taxon>Spermatophyta</taxon>
        <taxon>Magnoliopsida</taxon>
        <taxon>eudicotyledons</taxon>
        <taxon>Gunneridae</taxon>
        <taxon>Pentapetalae</taxon>
        <taxon>rosids</taxon>
        <taxon>fabids</taxon>
        <taxon>Fabales</taxon>
        <taxon>Fabaceae</taxon>
        <taxon>Papilionoideae</taxon>
        <taxon>50 kb inversion clade</taxon>
        <taxon>NPAAA clade</taxon>
        <taxon>Hologalegina</taxon>
        <taxon>robinioid clade</taxon>
        <taxon>Loteae</taxon>
        <taxon>Lotus</taxon>
    </lineage>
</organism>
<dbReference type="EMBL" id="BT140937">
    <property type="protein sequence ID" value="AFK40732.1"/>
    <property type="molecule type" value="mRNA"/>
</dbReference>